<name>A0AAW9SFL7_9BACT</name>
<evidence type="ECO:0008006" key="3">
    <source>
        <dbReference type="Google" id="ProtNLM"/>
    </source>
</evidence>
<evidence type="ECO:0000313" key="1">
    <source>
        <dbReference type="EMBL" id="MEN7551385.1"/>
    </source>
</evidence>
<reference evidence="1 2" key="1">
    <citation type="submission" date="2024-04" db="EMBL/GenBank/DDBJ databases">
        <title>Novel genus in family Flammeovirgaceae.</title>
        <authorList>
            <person name="Nguyen T.H."/>
            <person name="Vuong T.Q."/>
            <person name="Le H."/>
            <person name="Kim S.-G."/>
        </authorList>
    </citation>
    <scope>NUCLEOTIDE SEQUENCE [LARGE SCALE GENOMIC DNA]</scope>
    <source>
        <strain evidence="1 2">JCM 23209</strain>
    </source>
</reference>
<sequence>MRAIKLFGILLLVLALLGFSSHPVEHINKKPRAVDLVGTWELVSSKIGNAENYTLRKETIGYKKLITPGYFTWISYDLESMEVTGLGGGKYNVGEDEYVEHIEYFFPAGSNLQGVSLPFEMRIENNQWFHSGYVLERELNTEQGEYVVVGRTYIQEVWRKID</sequence>
<dbReference type="EMBL" id="JBDKWZ010000022">
    <property type="protein sequence ID" value="MEN7551385.1"/>
    <property type="molecule type" value="Genomic_DNA"/>
</dbReference>
<accession>A0AAW9SFL7</accession>
<dbReference type="RefSeq" id="WP_346824166.1">
    <property type="nucleotide sequence ID" value="NZ_JBDKWZ010000022.1"/>
</dbReference>
<keyword evidence="2" id="KW-1185">Reference proteome</keyword>
<dbReference type="Gene3D" id="2.40.128.490">
    <property type="entry name" value="Uncharacterised protein PF14869, DUF4488"/>
    <property type="match status" value="1"/>
</dbReference>
<protein>
    <recommendedName>
        <fullName evidence="3">Lipocalin-like domain-containing protein</fullName>
    </recommendedName>
</protein>
<dbReference type="Proteomes" id="UP001403385">
    <property type="component" value="Unassembled WGS sequence"/>
</dbReference>
<dbReference type="AlphaFoldDB" id="A0AAW9SFL7"/>
<proteinExistence type="predicted"/>
<organism evidence="1 2">
    <name type="scientific">Rapidithrix thailandica</name>
    <dbReference type="NCBI Taxonomy" id="413964"/>
    <lineage>
        <taxon>Bacteria</taxon>
        <taxon>Pseudomonadati</taxon>
        <taxon>Bacteroidota</taxon>
        <taxon>Cytophagia</taxon>
        <taxon>Cytophagales</taxon>
        <taxon>Flammeovirgaceae</taxon>
        <taxon>Rapidithrix</taxon>
    </lineage>
</organism>
<evidence type="ECO:0000313" key="2">
    <source>
        <dbReference type="Proteomes" id="UP001403385"/>
    </source>
</evidence>
<gene>
    <name evidence="1" type="ORF">AAG747_25945</name>
</gene>
<comment type="caution">
    <text evidence="1">The sequence shown here is derived from an EMBL/GenBank/DDBJ whole genome shotgun (WGS) entry which is preliminary data.</text>
</comment>